<dbReference type="InterPro" id="IPR013830">
    <property type="entry name" value="SGNH_hydro"/>
</dbReference>
<dbReference type="Gene3D" id="3.40.50.1110">
    <property type="entry name" value="SGNH hydrolase"/>
    <property type="match status" value="1"/>
</dbReference>
<evidence type="ECO:0000313" key="3">
    <source>
        <dbReference type="Proteomes" id="UP000318833"/>
    </source>
</evidence>
<dbReference type="SUPFAM" id="SSF52266">
    <property type="entry name" value="SGNH hydrolase"/>
    <property type="match status" value="1"/>
</dbReference>
<evidence type="ECO:0000259" key="1">
    <source>
        <dbReference type="Pfam" id="PF13472"/>
    </source>
</evidence>
<sequence length="264" mass="29802">MNIRYFLGSILIIPLLPLMYIQGKSIRSKVPTLPEAKGNQGISFGTSEKRLRVLAIGESTIAGVGVKTHQEGFTGSFANELALKLESNIHWKVYAKSGYTAEKVTERIIPKINEIDTDIIVIGLGGNDAFTLNSPKKWRSQIQELIYQLRLKFKNAIIIFANMPPIKEFPAFTPLIKATIGNLVEILGDELDDIVNDQENVYYYSRKITLNNWTKRLNIKAKPSEFFSDGVHPSKLTYQTWAKDMVNFILGEKEIKSSIKHKLS</sequence>
<comment type="caution">
    <text evidence="2">The sequence shown here is derived from an EMBL/GenBank/DDBJ whole genome shotgun (WGS) entry which is preliminary data.</text>
</comment>
<dbReference type="AlphaFoldDB" id="A0A554VF88"/>
<dbReference type="PANTHER" id="PTHR30383">
    <property type="entry name" value="THIOESTERASE 1/PROTEASE 1/LYSOPHOSPHOLIPASE L1"/>
    <property type="match status" value="1"/>
</dbReference>
<feature type="domain" description="SGNH hydrolase-type esterase" evidence="1">
    <location>
        <begin position="55"/>
        <end position="239"/>
    </location>
</feature>
<accession>A0A554VF88</accession>
<dbReference type="RefSeq" id="WP_109436377.1">
    <property type="nucleotide sequence ID" value="NZ_CANLFO010000010.1"/>
</dbReference>
<dbReference type="CDD" id="cd01836">
    <property type="entry name" value="FeeA_FeeB_like"/>
    <property type="match status" value="1"/>
</dbReference>
<dbReference type="Proteomes" id="UP000318833">
    <property type="component" value="Unassembled WGS sequence"/>
</dbReference>
<organism evidence="2 3">
    <name type="scientific">Aquimarina algiphila</name>
    <dbReference type="NCBI Taxonomy" id="2047982"/>
    <lineage>
        <taxon>Bacteria</taxon>
        <taxon>Pseudomonadati</taxon>
        <taxon>Bacteroidota</taxon>
        <taxon>Flavobacteriia</taxon>
        <taxon>Flavobacteriales</taxon>
        <taxon>Flavobacteriaceae</taxon>
        <taxon>Aquimarina</taxon>
    </lineage>
</organism>
<dbReference type="OrthoDB" id="2810666at2"/>
<dbReference type="Pfam" id="PF13472">
    <property type="entry name" value="Lipase_GDSL_2"/>
    <property type="match status" value="1"/>
</dbReference>
<keyword evidence="2" id="KW-0378">Hydrolase</keyword>
<dbReference type="InterPro" id="IPR036514">
    <property type="entry name" value="SGNH_hydro_sf"/>
</dbReference>
<evidence type="ECO:0000313" key="2">
    <source>
        <dbReference type="EMBL" id="TSE05815.1"/>
    </source>
</evidence>
<name>A0A554VF88_9FLAO</name>
<protein>
    <submittedName>
        <fullName evidence="2">SGNH/GDSL hydrolase family protein</fullName>
    </submittedName>
</protein>
<dbReference type="GO" id="GO:0004622">
    <property type="term" value="F:phosphatidylcholine lysophospholipase activity"/>
    <property type="evidence" value="ECO:0007669"/>
    <property type="project" value="TreeGrafter"/>
</dbReference>
<dbReference type="PANTHER" id="PTHR30383:SF24">
    <property type="entry name" value="THIOESTERASE 1_PROTEASE 1_LYSOPHOSPHOLIPASE L1"/>
    <property type="match status" value="1"/>
</dbReference>
<reference evidence="2 3" key="1">
    <citation type="submission" date="2019-07" db="EMBL/GenBank/DDBJ databases">
        <title>The draft genome sequence of Aquimarina algiphila M91.</title>
        <authorList>
            <person name="Meng X."/>
        </authorList>
    </citation>
    <scope>NUCLEOTIDE SEQUENCE [LARGE SCALE GENOMIC DNA]</scope>
    <source>
        <strain evidence="2 3">M91</strain>
    </source>
</reference>
<proteinExistence type="predicted"/>
<keyword evidence="3" id="KW-1185">Reference proteome</keyword>
<gene>
    <name evidence="2" type="ORF">FOF46_21495</name>
</gene>
<dbReference type="EMBL" id="VLNR01000054">
    <property type="protein sequence ID" value="TSE05815.1"/>
    <property type="molecule type" value="Genomic_DNA"/>
</dbReference>
<dbReference type="InterPro" id="IPR051532">
    <property type="entry name" value="Ester_Hydrolysis_Enzymes"/>
</dbReference>